<proteinExistence type="predicted"/>
<name>A0A231GVJ8_9NOCA</name>
<dbReference type="Gene3D" id="1.10.357.10">
    <property type="entry name" value="Tetracycline Repressor, domain 2"/>
    <property type="match status" value="1"/>
</dbReference>
<dbReference type="SUPFAM" id="SSF46689">
    <property type="entry name" value="Homeodomain-like"/>
    <property type="match status" value="1"/>
</dbReference>
<keyword evidence="6" id="KW-1185">Reference proteome</keyword>
<dbReference type="InterPro" id="IPR009057">
    <property type="entry name" value="Homeodomain-like_sf"/>
</dbReference>
<evidence type="ECO:0000313" key="6">
    <source>
        <dbReference type="Proteomes" id="UP000215506"/>
    </source>
</evidence>
<dbReference type="PROSITE" id="PS50977">
    <property type="entry name" value="HTH_TETR_2"/>
    <property type="match status" value="1"/>
</dbReference>
<accession>A0A231GVJ8</accession>
<feature type="domain" description="HTH tetR-type" evidence="4">
    <location>
        <begin position="14"/>
        <end position="74"/>
    </location>
</feature>
<protein>
    <submittedName>
        <fullName evidence="5">Putative HTH-type transcriptional regulator</fullName>
    </submittedName>
</protein>
<dbReference type="Proteomes" id="UP000215506">
    <property type="component" value="Unassembled WGS sequence"/>
</dbReference>
<dbReference type="PANTHER" id="PTHR30055:SF153">
    <property type="entry name" value="HTH-TYPE TRANSCRIPTIONAL REPRESSOR RV3405C"/>
    <property type="match status" value="1"/>
</dbReference>
<dbReference type="PANTHER" id="PTHR30055">
    <property type="entry name" value="HTH-TYPE TRANSCRIPTIONAL REGULATOR RUTR"/>
    <property type="match status" value="1"/>
</dbReference>
<feature type="DNA-binding region" description="H-T-H motif" evidence="2">
    <location>
        <begin position="37"/>
        <end position="56"/>
    </location>
</feature>
<dbReference type="Pfam" id="PF00440">
    <property type="entry name" value="TetR_N"/>
    <property type="match status" value="1"/>
</dbReference>
<feature type="region of interest" description="Disordered" evidence="3">
    <location>
        <begin position="200"/>
        <end position="221"/>
    </location>
</feature>
<dbReference type="EMBL" id="NGAF01000029">
    <property type="protein sequence ID" value="OXR40634.1"/>
    <property type="molecule type" value="Genomic_DNA"/>
</dbReference>
<evidence type="ECO:0000256" key="1">
    <source>
        <dbReference type="ARBA" id="ARBA00023125"/>
    </source>
</evidence>
<evidence type="ECO:0000259" key="4">
    <source>
        <dbReference type="PROSITE" id="PS50977"/>
    </source>
</evidence>
<dbReference type="RefSeq" id="WP_064909808.1">
    <property type="nucleotide sequence ID" value="NZ_NGAF01000029.1"/>
</dbReference>
<comment type="caution">
    <text evidence="5">The sequence shown here is derived from an EMBL/GenBank/DDBJ whole genome shotgun (WGS) entry which is preliminary data.</text>
</comment>
<dbReference type="GO" id="GO:0003700">
    <property type="term" value="F:DNA-binding transcription factor activity"/>
    <property type="evidence" value="ECO:0007669"/>
    <property type="project" value="TreeGrafter"/>
</dbReference>
<dbReference type="InterPro" id="IPR050109">
    <property type="entry name" value="HTH-type_TetR-like_transc_reg"/>
</dbReference>
<organism evidence="5 6">
    <name type="scientific">Nocardia cerradoensis</name>
    <dbReference type="NCBI Taxonomy" id="85688"/>
    <lineage>
        <taxon>Bacteria</taxon>
        <taxon>Bacillati</taxon>
        <taxon>Actinomycetota</taxon>
        <taxon>Actinomycetes</taxon>
        <taxon>Mycobacteriales</taxon>
        <taxon>Nocardiaceae</taxon>
        <taxon>Nocardia</taxon>
    </lineage>
</organism>
<reference evidence="5 6" key="1">
    <citation type="submission" date="2017-07" db="EMBL/GenBank/DDBJ databases">
        <title>First draft Genome Sequence of Nocardia cerradoensis isolated from human infection.</title>
        <authorList>
            <person name="Carrasco G."/>
        </authorList>
    </citation>
    <scope>NUCLEOTIDE SEQUENCE [LARGE SCALE GENOMIC DNA]</scope>
    <source>
        <strain evidence="5 6">CNM20130759</strain>
    </source>
</reference>
<evidence type="ECO:0000256" key="2">
    <source>
        <dbReference type="PROSITE-ProRule" id="PRU00335"/>
    </source>
</evidence>
<evidence type="ECO:0000256" key="3">
    <source>
        <dbReference type="SAM" id="MobiDB-lite"/>
    </source>
</evidence>
<dbReference type="PRINTS" id="PR00455">
    <property type="entry name" value="HTHTETR"/>
</dbReference>
<dbReference type="AlphaFoldDB" id="A0A231GVJ8"/>
<dbReference type="InterPro" id="IPR001647">
    <property type="entry name" value="HTH_TetR"/>
</dbReference>
<evidence type="ECO:0000313" key="5">
    <source>
        <dbReference type="EMBL" id="OXR40634.1"/>
    </source>
</evidence>
<dbReference type="GO" id="GO:0000976">
    <property type="term" value="F:transcription cis-regulatory region binding"/>
    <property type="evidence" value="ECO:0007669"/>
    <property type="project" value="TreeGrafter"/>
</dbReference>
<keyword evidence="1 2" id="KW-0238">DNA-binding</keyword>
<sequence>MKSIRSGTRPPTGRDPADSLLDAAEFCFDQIGPAATTMDDIARQAGVSRATLYRTFANREAVVSGVILRAARRYLDRIRPRIVAEPDLGSAVLTFVETTIQTATQDNSIAALFVSDDRLADTGLSTETSVALFELVTEFLRPVFTAHWTDLLPGTSVDDAAEWILRTILSLLTVRGPKRRSRDGLHDYLVHYLLPALASTGTADPGPTPPPGDNSASDPCT</sequence>
<gene>
    <name evidence="5" type="ORF">B7C42_07319</name>
</gene>